<dbReference type="GO" id="GO:0004190">
    <property type="term" value="F:aspartic-type endopeptidase activity"/>
    <property type="evidence" value="ECO:0007669"/>
    <property type="project" value="UniProtKB-KW"/>
</dbReference>
<reference evidence="5" key="1">
    <citation type="submission" date="2006-06" db="EMBL/GenBank/DDBJ databases">
        <title>Complete sequence of chromosome of Mycobacterium sp. MCS.</title>
        <authorList>
            <consortium name="US DOE Joint Genome Institute"/>
            <person name="Copeland A."/>
            <person name="Lucas S."/>
            <person name="Lapidus A."/>
            <person name="Barry K."/>
            <person name="Detter J.C."/>
            <person name="Glavina del Rio T."/>
            <person name="Hammon N."/>
            <person name="Israni S."/>
            <person name="Dalin E."/>
            <person name="Tice H."/>
            <person name="Pitluck S."/>
            <person name="Martinez M."/>
            <person name="Schmutz J."/>
            <person name="Larimer F."/>
            <person name="Land M."/>
            <person name="Hauser L."/>
            <person name="Kyrpides N."/>
            <person name="Kim E."/>
            <person name="Miller C.D."/>
            <person name="Hughes J.E."/>
            <person name="Anderson A.J."/>
            <person name="Sims R.C."/>
            <person name="Richardson P."/>
        </authorList>
    </citation>
    <scope>NUCLEOTIDE SEQUENCE [LARGE SCALE GENOMIC DNA]</scope>
    <source>
        <strain evidence="5">MCS</strain>
    </source>
</reference>
<dbReference type="PANTHER" id="PTHR30302:SF1">
    <property type="entry name" value="HYDROGENASE 2 MATURATION PROTEASE"/>
    <property type="match status" value="1"/>
</dbReference>
<keyword evidence="2" id="KW-0645">Protease</keyword>
<keyword evidence="4" id="KW-0378">Hydrolase</keyword>
<sequence>MSDIVVIGVGNSCRRDDGVGPAVASAVDARGTPGVRVLSVADDPCAILDAWAGARLAVVIDAAVATPSTPGRIHRCAADQLPASSTVTSHAVDLATVLELGRALDRMPGELLVFAVEAADTGVGLGLSATVAAAVPEVVDAVLAEIEHMPSGRQQGSKCPGRGSPR</sequence>
<dbReference type="NCBIfam" id="TIGR00072">
    <property type="entry name" value="hydrog_prot"/>
    <property type="match status" value="1"/>
</dbReference>
<name>A0A5Q5BMC5_MYCSS</name>
<dbReference type="SUPFAM" id="SSF53163">
    <property type="entry name" value="HybD-like"/>
    <property type="match status" value="1"/>
</dbReference>
<accession>A0A5Q5BMC5</accession>
<dbReference type="Pfam" id="PF01750">
    <property type="entry name" value="HycI"/>
    <property type="match status" value="1"/>
</dbReference>
<dbReference type="InterPro" id="IPR023430">
    <property type="entry name" value="Pept_HybD-like_dom_sf"/>
</dbReference>
<evidence type="ECO:0000313" key="5">
    <source>
        <dbReference type="EMBL" id="ABG09522.1"/>
    </source>
</evidence>
<evidence type="ECO:0000256" key="1">
    <source>
        <dbReference type="ARBA" id="ARBA00006814"/>
    </source>
</evidence>
<organism evidence="5">
    <name type="scientific">Mycobacterium sp. (strain MCS)</name>
    <dbReference type="NCBI Taxonomy" id="164756"/>
    <lineage>
        <taxon>Bacteria</taxon>
        <taxon>Bacillati</taxon>
        <taxon>Actinomycetota</taxon>
        <taxon>Actinomycetes</taxon>
        <taxon>Mycobacteriales</taxon>
        <taxon>Mycobacteriaceae</taxon>
        <taxon>Mycobacterium</taxon>
    </lineage>
</organism>
<dbReference type="CDD" id="cd00518">
    <property type="entry name" value="H2MP"/>
    <property type="match status" value="1"/>
</dbReference>
<dbReference type="EMBL" id="CP000384">
    <property type="protein sequence ID" value="ABG09522.1"/>
    <property type="molecule type" value="Genomic_DNA"/>
</dbReference>
<comment type="similarity">
    <text evidence="1">Belongs to the peptidase A31 family.</text>
</comment>
<gene>
    <name evidence="5" type="ordered locus">Mmcs_3415</name>
</gene>
<protein>
    <submittedName>
        <fullName evidence="5">Peptidase M52, hydrogen uptake protein</fullName>
    </submittedName>
</protein>
<dbReference type="PANTHER" id="PTHR30302">
    <property type="entry name" value="HYDROGENASE 1 MATURATION PROTEASE"/>
    <property type="match status" value="1"/>
</dbReference>
<keyword evidence="3" id="KW-0064">Aspartyl protease</keyword>
<dbReference type="KEGG" id="mmc:Mmcs_3415"/>
<dbReference type="GO" id="GO:0008047">
    <property type="term" value="F:enzyme activator activity"/>
    <property type="evidence" value="ECO:0007669"/>
    <property type="project" value="InterPro"/>
</dbReference>
<dbReference type="AlphaFoldDB" id="A0A5Q5BMC5"/>
<proteinExistence type="inferred from homology"/>
<dbReference type="GO" id="GO:0016485">
    <property type="term" value="P:protein processing"/>
    <property type="evidence" value="ECO:0007669"/>
    <property type="project" value="TreeGrafter"/>
</dbReference>
<evidence type="ECO:0000256" key="4">
    <source>
        <dbReference type="ARBA" id="ARBA00022801"/>
    </source>
</evidence>
<dbReference type="Gene3D" id="3.40.50.1450">
    <property type="entry name" value="HybD-like"/>
    <property type="match status" value="1"/>
</dbReference>
<evidence type="ECO:0000256" key="3">
    <source>
        <dbReference type="ARBA" id="ARBA00022750"/>
    </source>
</evidence>
<dbReference type="InterPro" id="IPR000671">
    <property type="entry name" value="Peptidase_A31"/>
</dbReference>
<evidence type="ECO:0000256" key="2">
    <source>
        <dbReference type="ARBA" id="ARBA00022670"/>
    </source>
</evidence>